<dbReference type="Ensembl" id="ENSSLUT00000013430.1">
    <property type="protein sequence ID" value="ENSSLUP00000012992.1"/>
    <property type="gene ID" value="ENSSLUG00000006153.1"/>
</dbReference>
<proteinExistence type="predicted"/>
<dbReference type="AlphaFoldDB" id="A0A8D0CSU6"/>
<dbReference type="InterPro" id="IPR038780">
    <property type="entry name" value="ALN"/>
</dbReference>
<protein>
    <submittedName>
        <fullName evidence="2">Uncharacterized protein</fullName>
    </submittedName>
</protein>
<keyword evidence="1" id="KW-0472">Membrane</keyword>
<reference evidence="2" key="2">
    <citation type="submission" date="2025-09" db="UniProtKB">
        <authorList>
            <consortium name="Ensembl"/>
        </authorList>
    </citation>
    <scope>IDENTIFICATION</scope>
</reference>
<evidence type="ECO:0000313" key="3">
    <source>
        <dbReference type="Proteomes" id="UP000694568"/>
    </source>
</evidence>
<organism evidence="2 3">
    <name type="scientific">Sander lucioperca</name>
    <name type="common">Pike-perch</name>
    <name type="synonym">Perca lucioperca</name>
    <dbReference type="NCBI Taxonomy" id="283035"/>
    <lineage>
        <taxon>Eukaryota</taxon>
        <taxon>Metazoa</taxon>
        <taxon>Chordata</taxon>
        <taxon>Craniata</taxon>
        <taxon>Vertebrata</taxon>
        <taxon>Euteleostomi</taxon>
        <taxon>Actinopterygii</taxon>
        <taxon>Neopterygii</taxon>
        <taxon>Teleostei</taxon>
        <taxon>Neoteleostei</taxon>
        <taxon>Acanthomorphata</taxon>
        <taxon>Eupercaria</taxon>
        <taxon>Perciformes</taxon>
        <taxon>Percoidei</taxon>
        <taxon>Percidae</taxon>
        <taxon>Luciopercinae</taxon>
        <taxon>Sander</taxon>
    </lineage>
</organism>
<keyword evidence="1" id="KW-0812">Transmembrane</keyword>
<name>A0A8D0CSU6_SANLU</name>
<dbReference type="Proteomes" id="UP000694568">
    <property type="component" value="Unplaced"/>
</dbReference>
<evidence type="ECO:0000256" key="1">
    <source>
        <dbReference type="SAM" id="Phobius"/>
    </source>
</evidence>
<dbReference type="GeneTree" id="ENSGT01150000289331"/>
<keyword evidence="1" id="KW-1133">Transmembrane helix</keyword>
<accession>A0A8D0CSU6</accession>
<sequence length="55" mass="6510">MAPGATPVTESDKDLKVFKSKEVSIFLPKHSYWYDFWMFVLLDIAFFLVMYFIVP</sequence>
<dbReference type="Pfam" id="PF17696">
    <property type="entry name" value="ALN"/>
    <property type="match status" value="1"/>
</dbReference>
<evidence type="ECO:0000313" key="2">
    <source>
        <dbReference type="Ensembl" id="ENSSLUP00000012992.1"/>
    </source>
</evidence>
<keyword evidence="3" id="KW-1185">Reference proteome</keyword>
<feature type="transmembrane region" description="Helical" evidence="1">
    <location>
        <begin position="36"/>
        <end position="54"/>
    </location>
</feature>
<reference evidence="2" key="1">
    <citation type="submission" date="2025-08" db="UniProtKB">
        <authorList>
            <consortium name="Ensembl"/>
        </authorList>
    </citation>
    <scope>IDENTIFICATION</scope>
</reference>